<dbReference type="InterPro" id="IPR004215">
    <property type="entry name" value="GSHS_N"/>
</dbReference>
<dbReference type="SUPFAM" id="SSF56059">
    <property type="entry name" value="Glutathione synthetase ATP-binding domain-like"/>
    <property type="match status" value="1"/>
</dbReference>
<dbReference type="GO" id="GO:0046872">
    <property type="term" value="F:metal ion binding"/>
    <property type="evidence" value="ECO:0007669"/>
    <property type="project" value="UniProtKB-KW"/>
</dbReference>
<dbReference type="HAMAP" id="MF_00162">
    <property type="entry name" value="GSH_S"/>
    <property type="match status" value="1"/>
</dbReference>
<dbReference type="STRING" id="1235990.BMSBPS_0800"/>
<dbReference type="eggNOG" id="COG0189">
    <property type="taxonomic scope" value="Bacteria"/>
</dbReference>
<accession>U3U5Y3</accession>
<evidence type="ECO:0000313" key="11">
    <source>
        <dbReference type="EMBL" id="BAO00300.1"/>
    </source>
</evidence>
<dbReference type="Gene3D" id="3.30.470.20">
    <property type="entry name" value="ATP-grasp fold, B domain"/>
    <property type="match status" value="1"/>
</dbReference>
<keyword evidence="7 10" id="KW-0067">ATP-binding</keyword>
<keyword evidence="3 10" id="KW-0436">Ligase</keyword>
<dbReference type="NCBIfam" id="TIGR01380">
    <property type="entry name" value="glut_syn"/>
    <property type="match status" value="1"/>
</dbReference>
<gene>
    <name evidence="10 11" type="primary">gshB</name>
    <name evidence="11" type="ORF">HHS_03300</name>
</gene>
<dbReference type="UniPathway" id="UPA00142">
    <property type="reaction ID" value="UER00210"/>
</dbReference>
<dbReference type="InterPro" id="IPR006284">
    <property type="entry name" value="Glut_synth_pro"/>
</dbReference>
<comment type="pathway">
    <text evidence="10">Sulfur metabolism; glutathione biosynthesis; glutathione from L-cysteine and L-glutamate: step 2/2.</text>
</comment>
<keyword evidence="4 10" id="KW-0317">Glutathione biosynthesis</keyword>
<dbReference type="NCBIfam" id="NF003573">
    <property type="entry name" value="PRK05246.1"/>
    <property type="match status" value="1"/>
</dbReference>
<dbReference type="InterPro" id="IPR013815">
    <property type="entry name" value="ATP_grasp_subdomain_1"/>
</dbReference>
<comment type="cofactor">
    <cofactor evidence="2">
        <name>Mg(2+)</name>
        <dbReference type="ChEBI" id="CHEBI:18420"/>
    </cofactor>
</comment>
<evidence type="ECO:0000256" key="5">
    <source>
        <dbReference type="ARBA" id="ARBA00022723"/>
    </source>
</evidence>
<comment type="catalytic activity">
    <reaction evidence="10">
        <text>gamma-L-glutamyl-L-cysteine + glycine + ATP = glutathione + ADP + phosphate + H(+)</text>
        <dbReference type="Rhea" id="RHEA:13557"/>
        <dbReference type="ChEBI" id="CHEBI:15378"/>
        <dbReference type="ChEBI" id="CHEBI:30616"/>
        <dbReference type="ChEBI" id="CHEBI:43474"/>
        <dbReference type="ChEBI" id="CHEBI:57305"/>
        <dbReference type="ChEBI" id="CHEBI:57925"/>
        <dbReference type="ChEBI" id="CHEBI:58173"/>
        <dbReference type="ChEBI" id="CHEBI:456216"/>
        <dbReference type="EC" id="6.3.2.3"/>
    </reaction>
</comment>
<proteinExistence type="inferred from homology"/>
<evidence type="ECO:0000256" key="4">
    <source>
        <dbReference type="ARBA" id="ARBA00022684"/>
    </source>
</evidence>
<keyword evidence="6 10" id="KW-0547">Nucleotide-binding</keyword>
<dbReference type="EC" id="6.3.2.3" evidence="10"/>
<dbReference type="SUPFAM" id="SSF52440">
    <property type="entry name" value="PreATP-grasp domain"/>
    <property type="match status" value="1"/>
</dbReference>
<dbReference type="InterPro" id="IPR011761">
    <property type="entry name" value="ATP-grasp"/>
</dbReference>
<dbReference type="AlphaFoldDB" id="U3U5Y3"/>
<dbReference type="PROSITE" id="PS50975">
    <property type="entry name" value="ATP_GRASP"/>
    <property type="match status" value="1"/>
</dbReference>
<dbReference type="EMBL" id="AP012554">
    <property type="protein sequence ID" value="BAO00300.1"/>
    <property type="molecule type" value="Genomic_DNA"/>
</dbReference>
<name>U3U5Y3_9GAMM</name>
<dbReference type="InterPro" id="IPR004218">
    <property type="entry name" value="GSHS_ATP-bd"/>
</dbReference>
<evidence type="ECO:0000256" key="2">
    <source>
        <dbReference type="ARBA" id="ARBA00001946"/>
    </source>
</evidence>
<dbReference type="Pfam" id="PF02955">
    <property type="entry name" value="GSH-S_ATP"/>
    <property type="match status" value="1"/>
</dbReference>
<evidence type="ECO:0000256" key="7">
    <source>
        <dbReference type="ARBA" id="ARBA00022840"/>
    </source>
</evidence>
<dbReference type="PANTHER" id="PTHR21621:SF4">
    <property type="entry name" value="GLUTATHIONE SYNTHETASE"/>
    <property type="match status" value="1"/>
</dbReference>
<evidence type="ECO:0000313" key="12">
    <source>
        <dbReference type="Proteomes" id="UP000016900"/>
    </source>
</evidence>
<keyword evidence="8" id="KW-0460">Magnesium</keyword>
<keyword evidence="12" id="KW-1185">Reference proteome</keyword>
<dbReference type="KEGG" id="pck:BMSBPS_0800"/>
<evidence type="ECO:0000256" key="1">
    <source>
        <dbReference type="ARBA" id="ARBA00001936"/>
    </source>
</evidence>
<comment type="similarity">
    <text evidence="10">Belongs to the prokaryotic GSH synthase family.</text>
</comment>
<dbReference type="Pfam" id="PF02951">
    <property type="entry name" value="GSH-S_N"/>
    <property type="match status" value="1"/>
</dbReference>
<dbReference type="GO" id="GO:0005737">
    <property type="term" value="C:cytoplasm"/>
    <property type="evidence" value="ECO:0007669"/>
    <property type="project" value="TreeGrafter"/>
</dbReference>
<keyword evidence="9" id="KW-0464">Manganese</keyword>
<dbReference type="FunFam" id="3.40.50.20:FF:000009">
    <property type="entry name" value="Glutathione synthetase"/>
    <property type="match status" value="1"/>
</dbReference>
<dbReference type="RefSeq" id="WP_022564319.1">
    <property type="nucleotide sequence ID" value="NZ_CP010907.1"/>
</dbReference>
<dbReference type="KEGG" id="hhs:HHS_03300"/>
<dbReference type="Gene3D" id="3.40.50.20">
    <property type="match status" value="1"/>
</dbReference>
<evidence type="ECO:0000256" key="10">
    <source>
        <dbReference type="HAMAP-Rule" id="MF_00162"/>
    </source>
</evidence>
<evidence type="ECO:0000256" key="8">
    <source>
        <dbReference type="ARBA" id="ARBA00022842"/>
    </source>
</evidence>
<organism evidence="11 12">
    <name type="scientific">Candidatus Pantoea carbekii</name>
    <dbReference type="NCBI Taxonomy" id="1235990"/>
    <lineage>
        <taxon>Bacteria</taxon>
        <taxon>Pseudomonadati</taxon>
        <taxon>Pseudomonadota</taxon>
        <taxon>Gammaproteobacteria</taxon>
        <taxon>Enterobacterales</taxon>
        <taxon>Erwiniaceae</taxon>
        <taxon>Pantoea</taxon>
    </lineage>
</organism>
<keyword evidence="5" id="KW-0479">Metal-binding</keyword>
<comment type="cofactor">
    <cofactor evidence="1">
        <name>Mn(2+)</name>
        <dbReference type="ChEBI" id="CHEBI:29035"/>
    </cofactor>
</comment>
<evidence type="ECO:0000256" key="9">
    <source>
        <dbReference type="ARBA" id="ARBA00023211"/>
    </source>
</evidence>
<dbReference type="InterPro" id="IPR016185">
    <property type="entry name" value="PreATP-grasp_dom_sf"/>
</dbReference>
<evidence type="ECO:0000256" key="6">
    <source>
        <dbReference type="ARBA" id="ARBA00022741"/>
    </source>
</evidence>
<dbReference type="PATRIC" id="fig|1235990.3.peg.326"/>
<dbReference type="Gene3D" id="3.30.1490.20">
    <property type="entry name" value="ATP-grasp fold, A domain"/>
    <property type="match status" value="1"/>
</dbReference>
<reference evidence="11 12" key="1">
    <citation type="submission" date="2012-10" db="EMBL/GenBank/DDBJ databases">
        <title>Genome sequence of the symbiont of the pentatomidae stink bug Halyomorpha halys.</title>
        <authorList>
            <person name="Kobayashi H."/>
            <person name="Fujii-Muramatsu R."/>
            <person name="Takeishi K."/>
            <person name="Noda H."/>
        </authorList>
    </citation>
    <scope>NUCLEOTIDE SEQUENCE [LARGE SCALE GENOMIC DNA]</scope>
</reference>
<dbReference type="Proteomes" id="UP000016900">
    <property type="component" value="Chromosome"/>
</dbReference>
<dbReference type="OrthoDB" id="9785415at2"/>
<sequence>MIKLGIIMDPISSINIKKDTSFAILLKAQEHGYEIHYMEIDDLFLHNGIAYGHTRTLRVKNDCEQWYQFYNEQDIKLSNLNVILMRKDPPFNAEFIYATYLLEYAEEQGTLIINTPQSLRNCNEKLYTAWFSDLTPHTLVTSKKEKLHAFWQQHGDIIIKPLDGMGGMSIFRIKQNDPNFGVITEVLTNHGQYFCIAQNYLKEIEEGDKRVLIVDGQPIPYCLARIPQGYETRGNLAVGGYGEARPLSESDWKIARRIAPIIKTKGIIFAGLDIIGNKLTEINITSPTCVCEIESVFPVSITGMLINAIEKRLMRH</sequence>
<dbReference type="PANTHER" id="PTHR21621">
    <property type="entry name" value="RIBOSOMAL PROTEIN S6 MODIFICATION PROTEIN"/>
    <property type="match status" value="1"/>
</dbReference>
<dbReference type="GO" id="GO:0005524">
    <property type="term" value="F:ATP binding"/>
    <property type="evidence" value="ECO:0007669"/>
    <property type="project" value="UniProtKB-UniRule"/>
</dbReference>
<protein>
    <recommendedName>
        <fullName evidence="10">Glutathione synthetase</fullName>
        <ecNumber evidence="10">6.3.2.3</ecNumber>
    </recommendedName>
    <alternativeName>
        <fullName evidence="10">GSH synthetase</fullName>
        <shortName evidence="10">GSH-S</shortName>
        <shortName evidence="10">GSHase</shortName>
    </alternativeName>
    <alternativeName>
        <fullName evidence="10">Glutathione synthase</fullName>
    </alternativeName>
</protein>
<dbReference type="FunFam" id="3.30.1490.20:FF:000009">
    <property type="entry name" value="Glutathione synthetase"/>
    <property type="match status" value="1"/>
</dbReference>
<dbReference type="GO" id="GO:0004363">
    <property type="term" value="F:glutathione synthase activity"/>
    <property type="evidence" value="ECO:0007669"/>
    <property type="project" value="UniProtKB-UniRule"/>
</dbReference>
<evidence type="ECO:0000256" key="3">
    <source>
        <dbReference type="ARBA" id="ARBA00022598"/>
    </source>
</evidence>